<protein>
    <submittedName>
        <fullName evidence="3">Efflux RND transporter permease subunit</fullName>
    </submittedName>
</protein>
<dbReference type="RefSeq" id="WP_119350546.1">
    <property type="nucleotide sequence ID" value="NZ_QWET01000009.1"/>
</dbReference>
<dbReference type="Pfam" id="PF00873">
    <property type="entry name" value="ACR_tran"/>
    <property type="match status" value="1"/>
</dbReference>
<dbReference type="InterPro" id="IPR000731">
    <property type="entry name" value="SSD"/>
</dbReference>
<evidence type="ECO:0000313" key="4">
    <source>
        <dbReference type="Proteomes" id="UP000266441"/>
    </source>
</evidence>
<evidence type="ECO:0000259" key="2">
    <source>
        <dbReference type="PROSITE" id="PS50156"/>
    </source>
</evidence>
<keyword evidence="4" id="KW-1185">Reference proteome</keyword>
<feature type="domain" description="SSD" evidence="2">
    <location>
        <begin position="359"/>
        <end position="488"/>
    </location>
</feature>
<feature type="transmembrane region" description="Helical" evidence="1">
    <location>
        <begin position="386"/>
        <end position="410"/>
    </location>
</feature>
<accession>A0A399CYD2</accession>
<dbReference type="Gene3D" id="1.20.1640.10">
    <property type="entry name" value="Multidrug efflux transporter AcrB transmembrane domain"/>
    <property type="match status" value="2"/>
</dbReference>
<feature type="transmembrane region" description="Helical" evidence="1">
    <location>
        <begin position="859"/>
        <end position="882"/>
    </location>
</feature>
<dbReference type="GO" id="GO:0005886">
    <property type="term" value="C:plasma membrane"/>
    <property type="evidence" value="ECO:0007669"/>
    <property type="project" value="TreeGrafter"/>
</dbReference>
<dbReference type="Gene3D" id="3.30.70.1320">
    <property type="entry name" value="Multidrug efflux transporter AcrB pore domain like"/>
    <property type="match status" value="1"/>
</dbReference>
<feature type="transmembrane region" description="Helical" evidence="1">
    <location>
        <begin position="431"/>
        <end position="451"/>
    </location>
</feature>
<feature type="transmembrane region" description="Helical" evidence="1">
    <location>
        <begin position="992"/>
        <end position="1018"/>
    </location>
</feature>
<dbReference type="OrthoDB" id="9758940at2"/>
<sequence>MNVSELAIKRPTLVVVVFTILVFLGVMSFTSLNYELLPEFSSPVFTVSTVYPGAGPTEVENSVTKRIEEAVSGLSNVETIRSISQEGVSVVFIELKLKADVEAVVNEAVRKVQSVRSLLPPQVLEPSVSKFSVSDLPIITLSVSANLPAAKLYDELNYQIIPALAKTEGVGEINILGETEREIQVNIDHNKLDNNNLSILQVVQAIHASNTDFPAGKIKNTDRQTLLRMSAKYTHVSDIANLVVSQMPDGSMVKLKDIAEVTDTEKDAATIYRVNGVQSVGLQIKKQDDVNAVTVCDAVKAETVKLEDQYAGIQLKFTVPQDGSQIILDAARSVGFDLLLAIILVTIIMFFFLHSGRNAIIVMIAVPLSLIASFIGMSLLGYTLNLMTLLAMSLVIGTLVDDAIVILENIYRHLEMGKNRWQATIDGVKEIGLSVVSITLVLIVVFLPVALSESIISPIIAPFAMVIVITVLLSLLVAFTVVPLLTSRFSKLEKLNRKALWGRIITVFEKGIDAFSRVILQLLNWSLRHKFITLGTASLLFISSLMLPAGGFIGNEFMNVGDMGECLVTLEYPRDYTLKQNSNVTRKIEEIISQKPEVTNIYTSVGSTSGMLVAQSGNYQSEINIKLVDKTRRDVSSSLFVKRLEREINETFPDVKARSAVLSMIGSTDEAPIQIVFQGANTDTLYDFAEKMRQKIGQIPGTNNVKLSIEGGSPEVVIKIDKDKMARLGVSPEVAGGTIQTSFSGNTDSKFQIGDYEYDINIRLDAFNRQSVKDVENLSFLNNYGQTVKLKQFADITEESGTSKLERFGRISSITLESQALGRAAGDIGNDIFVLLNETDFPQGVTYVPYGELKYQGDAFGSLGMALLIAIILVYLIMVALYESYLHPFVVLFSIPLSIIGALYALALSQQSLSIFSILGIIILVGLVTKNAILVVDFTNSLRKEGKELTEALVTAVKLRLRPILMTAVSTVVGMLPIALSHGAGSEWKSGLGWVLIGGMSSSMLLTLIVVPVVYLVAEKIKIRVQKIFGRKRSLYLVQSENS</sequence>
<feature type="transmembrane region" description="Helical" evidence="1">
    <location>
        <begin position="959"/>
        <end position="980"/>
    </location>
</feature>
<dbReference type="InterPro" id="IPR027463">
    <property type="entry name" value="AcrB_DN_DC_subdom"/>
</dbReference>
<comment type="caution">
    <text evidence="3">The sequence shown here is derived from an EMBL/GenBank/DDBJ whole genome shotgun (WGS) entry which is preliminary data.</text>
</comment>
<feature type="transmembrane region" description="Helical" evidence="1">
    <location>
        <begin position="334"/>
        <end position="353"/>
    </location>
</feature>
<dbReference type="AlphaFoldDB" id="A0A399CYD2"/>
<feature type="transmembrane region" description="Helical" evidence="1">
    <location>
        <begin position="531"/>
        <end position="553"/>
    </location>
</feature>
<dbReference type="Gene3D" id="3.30.70.1440">
    <property type="entry name" value="Multidrug efflux transporter AcrB pore domain"/>
    <property type="match status" value="1"/>
</dbReference>
<dbReference type="EMBL" id="QWET01000009">
    <property type="protein sequence ID" value="RIH64674.1"/>
    <property type="molecule type" value="Genomic_DNA"/>
</dbReference>
<dbReference type="SUPFAM" id="SSF82866">
    <property type="entry name" value="Multidrug efflux transporter AcrB transmembrane domain"/>
    <property type="match status" value="2"/>
</dbReference>
<feature type="transmembrane region" description="Helical" evidence="1">
    <location>
        <begin position="12"/>
        <end position="32"/>
    </location>
</feature>
<dbReference type="Gene3D" id="3.30.2090.10">
    <property type="entry name" value="Multidrug efflux transporter AcrB TolC docking domain, DN and DC subdomains"/>
    <property type="match status" value="2"/>
</dbReference>
<feature type="transmembrane region" description="Helical" evidence="1">
    <location>
        <begin position="889"/>
        <end position="907"/>
    </location>
</feature>
<dbReference type="SUPFAM" id="SSF82714">
    <property type="entry name" value="Multidrug efflux transporter AcrB TolC docking domain, DN and DC subdomains"/>
    <property type="match status" value="2"/>
</dbReference>
<feature type="transmembrane region" description="Helical" evidence="1">
    <location>
        <begin position="913"/>
        <end position="938"/>
    </location>
</feature>
<feature type="transmembrane region" description="Helical" evidence="1">
    <location>
        <begin position="360"/>
        <end position="380"/>
    </location>
</feature>
<gene>
    <name evidence="3" type="ORF">D1164_13620</name>
</gene>
<dbReference type="PANTHER" id="PTHR32063:SF0">
    <property type="entry name" value="SWARMING MOTILITY PROTEIN SWRC"/>
    <property type="match status" value="1"/>
</dbReference>
<organism evidence="3 4">
    <name type="scientific">Mariniphaga sediminis</name>
    <dbReference type="NCBI Taxonomy" id="1628158"/>
    <lineage>
        <taxon>Bacteria</taxon>
        <taxon>Pseudomonadati</taxon>
        <taxon>Bacteroidota</taxon>
        <taxon>Bacteroidia</taxon>
        <taxon>Marinilabiliales</taxon>
        <taxon>Prolixibacteraceae</taxon>
        <taxon>Mariniphaga</taxon>
    </lineage>
</organism>
<dbReference type="InterPro" id="IPR001036">
    <property type="entry name" value="Acrflvin-R"/>
</dbReference>
<keyword evidence="1" id="KW-1133">Transmembrane helix</keyword>
<dbReference type="PRINTS" id="PR00702">
    <property type="entry name" value="ACRIFLAVINRP"/>
</dbReference>
<name>A0A399CYD2_9BACT</name>
<keyword evidence="1" id="KW-0812">Transmembrane</keyword>
<dbReference type="Proteomes" id="UP000266441">
    <property type="component" value="Unassembled WGS sequence"/>
</dbReference>
<dbReference type="SUPFAM" id="SSF82693">
    <property type="entry name" value="Multidrug efflux transporter AcrB pore domain, PN1, PN2, PC1 and PC2 subdomains"/>
    <property type="match status" value="3"/>
</dbReference>
<proteinExistence type="predicted"/>
<evidence type="ECO:0000313" key="3">
    <source>
        <dbReference type="EMBL" id="RIH64674.1"/>
    </source>
</evidence>
<dbReference type="GO" id="GO:0042910">
    <property type="term" value="F:xenobiotic transmembrane transporter activity"/>
    <property type="evidence" value="ECO:0007669"/>
    <property type="project" value="TreeGrafter"/>
</dbReference>
<dbReference type="PROSITE" id="PS50156">
    <property type="entry name" value="SSD"/>
    <property type="match status" value="1"/>
</dbReference>
<reference evidence="3 4" key="1">
    <citation type="journal article" date="2015" name="Int. J. Syst. Evol. Microbiol.">
        <title>Mariniphaga sediminis sp. nov., isolated from coastal sediment.</title>
        <authorList>
            <person name="Wang F.Q."/>
            <person name="Shen Q.Y."/>
            <person name="Chen G.J."/>
            <person name="Du Z.J."/>
        </authorList>
    </citation>
    <scope>NUCLEOTIDE SEQUENCE [LARGE SCALE GENOMIC DNA]</scope>
    <source>
        <strain evidence="3 4">SY21</strain>
    </source>
</reference>
<feature type="transmembrane region" description="Helical" evidence="1">
    <location>
        <begin position="463"/>
        <end position="485"/>
    </location>
</feature>
<evidence type="ECO:0000256" key="1">
    <source>
        <dbReference type="SAM" id="Phobius"/>
    </source>
</evidence>
<keyword evidence="1" id="KW-0472">Membrane</keyword>
<dbReference type="PANTHER" id="PTHR32063">
    <property type="match status" value="1"/>
</dbReference>
<dbReference type="Gene3D" id="3.30.70.1430">
    <property type="entry name" value="Multidrug efflux transporter AcrB pore domain"/>
    <property type="match status" value="2"/>
</dbReference>